<feature type="non-terminal residue" evidence="1">
    <location>
        <position position="50"/>
    </location>
</feature>
<evidence type="ECO:0000313" key="2">
    <source>
        <dbReference type="Proteomes" id="UP000595437"/>
    </source>
</evidence>
<proteinExistence type="predicted"/>
<gene>
    <name evidence="1" type="ORF">FKW44_015562</name>
</gene>
<reference evidence="2" key="1">
    <citation type="submission" date="2021-01" db="EMBL/GenBank/DDBJ databases">
        <title>Caligus Genome Assembly.</title>
        <authorList>
            <person name="Gallardo-Escarate C."/>
        </authorList>
    </citation>
    <scope>NUCLEOTIDE SEQUENCE [LARGE SCALE GENOMIC DNA]</scope>
</reference>
<dbReference type="AlphaFoldDB" id="A0A7T8H0I2"/>
<sequence>MVLGVVSIAGDVFVHFFKAGEKINTYVYLGVQRRLFSLGWMKGLWDVYNR</sequence>
<dbReference type="OrthoDB" id="6768201at2759"/>
<evidence type="ECO:0000313" key="1">
    <source>
        <dbReference type="EMBL" id="QQP41255.1"/>
    </source>
</evidence>
<accession>A0A7T8H0I2</accession>
<keyword evidence="2" id="KW-1185">Reference proteome</keyword>
<protein>
    <submittedName>
        <fullName evidence="1">Uncharacterized protein</fullName>
    </submittedName>
</protein>
<dbReference type="EMBL" id="CP045899">
    <property type="protein sequence ID" value="QQP41255.1"/>
    <property type="molecule type" value="Genomic_DNA"/>
</dbReference>
<organism evidence="1 2">
    <name type="scientific">Caligus rogercresseyi</name>
    <name type="common">Sea louse</name>
    <dbReference type="NCBI Taxonomy" id="217165"/>
    <lineage>
        <taxon>Eukaryota</taxon>
        <taxon>Metazoa</taxon>
        <taxon>Ecdysozoa</taxon>
        <taxon>Arthropoda</taxon>
        <taxon>Crustacea</taxon>
        <taxon>Multicrustacea</taxon>
        <taxon>Hexanauplia</taxon>
        <taxon>Copepoda</taxon>
        <taxon>Siphonostomatoida</taxon>
        <taxon>Caligidae</taxon>
        <taxon>Caligus</taxon>
    </lineage>
</organism>
<dbReference type="Proteomes" id="UP000595437">
    <property type="component" value="Chromosome 10"/>
</dbReference>
<name>A0A7T8H0I2_CALRO</name>